<keyword evidence="3" id="KW-1185">Reference proteome</keyword>
<gene>
    <name evidence="2" type="ORF">Nepgr_003394</name>
</gene>
<organism evidence="2 3">
    <name type="scientific">Nepenthes gracilis</name>
    <name type="common">Slender pitcher plant</name>
    <dbReference type="NCBI Taxonomy" id="150966"/>
    <lineage>
        <taxon>Eukaryota</taxon>
        <taxon>Viridiplantae</taxon>
        <taxon>Streptophyta</taxon>
        <taxon>Embryophyta</taxon>
        <taxon>Tracheophyta</taxon>
        <taxon>Spermatophyta</taxon>
        <taxon>Magnoliopsida</taxon>
        <taxon>eudicotyledons</taxon>
        <taxon>Gunneridae</taxon>
        <taxon>Pentapetalae</taxon>
        <taxon>Caryophyllales</taxon>
        <taxon>Nepenthaceae</taxon>
        <taxon>Nepenthes</taxon>
    </lineage>
</organism>
<keyword evidence="1" id="KW-0812">Transmembrane</keyword>
<proteinExistence type="predicted"/>
<accession>A0AAD3RZH2</accession>
<dbReference type="Proteomes" id="UP001279734">
    <property type="component" value="Unassembled WGS sequence"/>
</dbReference>
<name>A0AAD3RZH2_NEPGR</name>
<reference evidence="2" key="1">
    <citation type="submission" date="2023-05" db="EMBL/GenBank/DDBJ databases">
        <title>Nepenthes gracilis genome sequencing.</title>
        <authorList>
            <person name="Fukushima K."/>
        </authorList>
    </citation>
    <scope>NUCLEOTIDE SEQUENCE</scope>
    <source>
        <strain evidence="2">SING2019-196</strain>
    </source>
</reference>
<evidence type="ECO:0000313" key="3">
    <source>
        <dbReference type="Proteomes" id="UP001279734"/>
    </source>
</evidence>
<feature type="transmembrane region" description="Helical" evidence="1">
    <location>
        <begin position="6"/>
        <end position="28"/>
    </location>
</feature>
<dbReference type="EMBL" id="BSYO01000003">
    <property type="protein sequence ID" value="GMH01555.1"/>
    <property type="molecule type" value="Genomic_DNA"/>
</dbReference>
<evidence type="ECO:0000256" key="1">
    <source>
        <dbReference type="SAM" id="Phobius"/>
    </source>
</evidence>
<sequence length="79" mass="8535">MKGAALFLTIWGVGVAVILIMALITMACRRHYYGTPFPYYEHHHHHHDLHHHHHPHHDAGMADAAASAAAAAAAASATV</sequence>
<keyword evidence="1" id="KW-1133">Transmembrane helix</keyword>
<evidence type="ECO:0000313" key="2">
    <source>
        <dbReference type="EMBL" id="GMH01555.1"/>
    </source>
</evidence>
<keyword evidence="1" id="KW-0472">Membrane</keyword>
<comment type="caution">
    <text evidence="2">The sequence shown here is derived from an EMBL/GenBank/DDBJ whole genome shotgun (WGS) entry which is preliminary data.</text>
</comment>
<protein>
    <submittedName>
        <fullName evidence="2">Uncharacterized protein</fullName>
    </submittedName>
</protein>
<dbReference type="AlphaFoldDB" id="A0AAD3RZH2"/>
<dbReference type="PROSITE" id="PS51257">
    <property type="entry name" value="PROKAR_LIPOPROTEIN"/>
    <property type="match status" value="1"/>
</dbReference>